<evidence type="ECO:0000259" key="4">
    <source>
        <dbReference type="PROSITE" id="PS50956"/>
    </source>
</evidence>
<dbReference type="PROSITE" id="PS50956">
    <property type="entry name" value="HTH_ASNC_2"/>
    <property type="match status" value="1"/>
</dbReference>
<protein>
    <submittedName>
        <fullName evidence="5">Lrp/AsnC family transcriptional regulator</fullName>
    </submittedName>
</protein>
<dbReference type="SUPFAM" id="SSF54909">
    <property type="entry name" value="Dimeric alpha+beta barrel"/>
    <property type="match status" value="1"/>
</dbReference>
<dbReference type="InterPro" id="IPR019887">
    <property type="entry name" value="Tscrpt_reg_AsnC/Lrp_C"/>
</dbReference>
<dbReference type="Proteomes" id="UP001260980">
    <property type="component" value="Unassembled WGS sequence"/>
</dbReference>
<keyword evidence="6" id="KW-1185">Reference proteome</keyword>
<organism evidence="5 6">
    <name type="scientific">Paenibacillus violae</name>
    <dbReference type="NCBI Taxonomy" id="3077234"/>
    <lineage>
        <taxon>Bacteria</taxon>
        <taxon>Bacillati</taxon>
        <taxon>Bacillota</taxon>
        <taxon>Bacilli</taxon>
        <taxon>Bacillales</taxon>
        <taxon>Paenibacillaceae</taxon>
        <taxon>Paenibacillus</taxon>
    </lineage>
</organism>
<dbReference type="InterPro" id="IPR036388">
    <property type="entry name" value="WH-like_DNA-bd_sf"/>
</dbReference>
<dbReference type="InterPro" id="IPR036390">
    <property type="entry name" value="WH_DNA-bd_sf"/>
</dbReference>
<keyword evidence="1" id="KW-0805">Transcription regulation</keyword>
<comment type="caution">
    <text evidence="5">The sequence shown here is derived from an EMBL/GenBank/DDBJ whole genome shotgun (WGS) entry which is preliminary data.</text>
</comment>
<dbReference type="EMBL" id="JAWCUD010000002">
    <property type="protein sequence ID" value="MDU0201089.1"/>
    <property type="molecule type" value="Genomic_DNA"/>
</dbReference>
<dbReference type="Gene3D" id="3.30.70.920">
    <property type="match status" value="1"/>
</dbReference>
<dbReference type="PANTHER" id="PTHR43413">
    <property type="entry name" value="TRANSCRIPTIONAL REGULATOR, ASNC FAMILY"/>
    <property type="match status" value="1"/>
</dbReference>
<evidence type="ECO:0000256" key="3">
    <source>
        <dbReference type="ARBA" id="ARBA00023163"/>
    </source>
</evidence>
<dbReference type="PROSITE" id="PS00519">
    <property type="entry name" value="HTH_ASNC_1"/>
    <property type="match status" value="1"/>
</dbReference>
<evidence type="ECO:0000256" key="1">
    <source>
        <dbReference type="ARBA" id="ARBA00023015"/>
    </source>
</evidence>
<evidence type="ECO:0000256" key="2">
    <source>
        <dbReference type="ARBA" id="ARBA00023125"/>
    </source>
</evidence>
<dbReference type="Pfam" id="PF13404">
    <property type="entry name" value="HTH_AsnC-type"/>
    <property type="match status" value="1"/>
</dbReference>
<dbReference type="Gene3D" id="1.10.10.10">
    <property type="entry name" value="Winged helix-like DNA-binding domain superfamily/Winged helix DNA-binding domain"/>
    <property type="match status" value="1"/>
</dbReference>
<dbReference type="InterPro" id="IPR000485">
    <property type="entry name" value="AsnC-type_HTH_dom"/>
</dbReference>
<dbReference type="RefSeq" id="WP_127450662.1">
    <property type="nucleotide sequence ID" value="NZ_JAWCUD010000002.1"/>
</dbReference>
<gene>
    <name evidence="5" type="ORF">RQP52_08320</name>
</gene>
<dbReference type="InterPro" id="IPR019885">
    <property type="entry name" value="Tscrpt_reg_HTH_AsnC-type_CS"/>
</dbReference>
<sequence length="158" mass="18412">MEEKVNRQLYSDLDDLDYRIVKFLEDNARMPFTQIATELGVTERTIRMRVQQMQSDGILSLVGVVNPIKAGIRMQALIQIAVDQNKLDQVVEELMDTYEARLVVLTSGEYQLIIQVFTRDYEELSEFLMKKLNRVDGITRTNVIVELKVLKSRLKFIR</sequence>
<dbReference type="SUPFAM" id="SSF46785">
    <property type="entry name" value="Winged helix' DNA-binding domain"/>
    <property type="match status" value="1"/>
</dbReference>
<accession>A0ABU3R9Y3</accession>
<dbReference type="SMART" id="SM00344">
    <property type="entry name" value="HTH_ASNC"/>
    <property type="match status" value="1"/>
</dbReference>
<dbReference type="InterPro" id="IPR019888">
    <property type="entry name" value="Tscrpt_reg_AsnC-like"/>
</dbReference>
<reference evidence="5 6" key="1">
    <citation type="submission" date="2023-10" db="EMBL/GenBank/DDBJ databases">
        <title>Paenibacillus strain PFR10 Genome sequencing and assembly.</title>
        <authorList>
            <person name="Kim I."/>
        </authorList>
    </citation>
    <scope>NUCLEOTIDE SEQUENCE [LARGE SCALE GENOMIC DNA]</scope>
    <source>
        <strain evidence="5 6">PFR10</strain>
    </source>
</reference>
<keyword evidence="2" id="KW-0238">DNA-binding</keyword>
<dbReference type="PRINTS" id="PR00033">
    <property type="entry name" value="HTHASNC"/>
</dbReference>
<proteinExistence type="predicted"/>
<name>A0ABU3R9Y3_9BACL</name>
<dbReference type="InterPro" id="IPR011008">
    <property type="entry name" value="Dimeric_a/b-barrel"/>
</dbReference>
<dbReference type="InterPro" id="IPR050684">
    <property type="entry name" value="HTH-Siroheme_Decarb"/>
</dbReference>
<keyword evidence="3" id="KW-0804">Transcription</keyword>
<dbReference type="PANTHER" id="PTHR43413:SF6">
    <property type="entry name" value="REGULATORY PROTEIN ASNC"/>
    <property type="match status" value="1"/>
</dbReference>
<dbReference type="Pfam" id="PF01037">
    <property type="entry name" value="AsnC_trans_reg"/>
    <property type="match status" value="1"/>
</dbReference>
<evidence type="ECO:0000313" key="5">
    <source>
        <dbReference type="EMBL" id="MDU0201089.1"/>
    </source>
</evidence>
<evidence type="ECO:0000313" key="6">
    <source>
        <dbReference type="Proteomes" id="UP001260980"/>
    </source>
</evidence>
<feature type="domain" description="HTH asnC-type" evidence="4">
    <location>
        <begin position="13"/>
        <end position="73"/>
    </location>
</feature>